<dbReference type="InterPro" id="IPR001761">
    <property type="entry name" value="Peripla_BP/Lac1_sug-bd_dom"/>
</dbReference>
<dbReference type="SUPFAM" id="SSF47413">
    <property type="entry name" value="lambda repressor-like DNA-binding domains"/>
    <property type="match status" value="1"/>
</dbReference>
<accession>A0A1G8F320</accession>
<dbReference type="CDD" id="cd06284">
    <property type="entry name" value="PBP1_LacI-like"/>
    <property type="match status" value="1"/>
</dbReference>
<dbReference type="Proteomes" id="UP000199163">
    <property type="component" value="Unassembled WGS sequence"/>
</dbReference>
<dbReference type="Pfam" id="PF00356">
    <property type="entry name" value="LacI"/>
    <property type="match status" value="1"/>
</dbReference>
<evidence type="ECO:0000313" key="6">
    <source>
        <dbReference type="EMBL" id="SDH76543.1"/>
    </source>
</evidence>
<keyword evidence="2" id="KW-0805">Transcription regulation</keyword>
<dbReference type="SMART" id="SM00354">
    <property type="entry name" value="HTH_LACI"/>
    <property type="match status" value="1"/>
</dbReference>
<dbReference type="PANTHER" id="PTHR30146">
    <property type="entry name" value="LACI-RELATED TRANSCRIPTIONAL REPRESSOR"/>
    <property type="match status" value="1"/>
</dbReference>
<feature type="domain" description="HTH lacI-type" evidence="5">
    <location>
        <begin position="1"/>
        <end position="55"/>
    </location>
</feature>
<dbReference type="EMBL" id="FNDK01000011">
    <property type="protein sequence ID" value="SDH76543.1"/>
    <property type="molecule type" value="Genomic_DNA"/>
</dbReference>
<evidence type="ECO:0000256" key="2">
    <source>
        <dbReference type="ARBA" id="ARBA00023015"/>
    </source>
</evidence>
<dbReference type="PROSITE" id="PS00356">
    <property type="entry name" value="HTH_LACI_1"/>
    <property type="match status" value="1"/>
</dbReference>
<keyword evidence="3" id="KW-0238">DNA-binding</keyword>
<dbReference type="AlphaFoldDB" id="A0A1G8F320"/>
<dbReference type="SUPFAM" id="SSF53822">
    <property type="entry name" value="Periplasmic binding protein-like I"/>
    <property type="match status" value="1"/>
</dbReference>
<dbReference type="Pfam" id="PF00532">
    <property type="entry name" value="Peripla_BP_1"/>
    <property type="match status" value="1"/>
</dbReference>
<dbReference type="PROSITE" id="PS50932">
    <property type="entry name" value="HTH_LACI_2"/>
    <property type="match status" value="1"/>
</dbReference>
<evidence type="ECO:0000256" key="1">
    <source>
        <dbReference type="ARBA" id="ARBA00022491"/>
    </source>
</evidence>
<keyword evidence="7" id="KW-1185">Reference proteome</keyword>
<dbReference type="GO" id="GO:0003700">
    <property type="term" value="F:DNA-binding transcription factor activity"/>
    <property type="evidence" value="ECO:0007669"/>
    <property type="project" value="TreeGrafter"/>
</dbReference>
<dbReference type="OrthoDB" id="9796186at2"/>
<proteinExistence type="predicted"/>
<evidence type="ECO:0000259" key="5">
    <source>
        <dbReference type="PROSITE" id="PS50932"/>
    </source>
</evidence>
<keyword evidence="1" id="KW-0678">Repressor</keyword>
<dbReference type="STRING" id="568899.SAMN05192534_11118"/>
<sequence length="341" mass="38142">MKMSDVAKMANVSPATVSRVLSNPELVSKKTRDKVLEVINQVNYQPHIVARQFRTKETKTILAVVPDITSAFFSEVLRGIEHTAIREGYQVILGDTENSVERENDYINLLLQKQVDGMLLLTARLEKEKLEELAEHFPIVLACEYIDGLNVPTVSIDNISAARKATEHLIKLGHERVAHICGPMNVILGRDRLRGFRQAMMSHDLDVDPSYIQEGGNESLESGYNQMMKLLALETPPTGVFVYNDEMAMGAMKAVKNSGLRIPEDIAIVGFDNLKMASVVEPHLTSIDQPKYKIGQKAMSILIQKINKEKITKQSFVMKDHLFIRQSCGGQSFVSSSEQKT</sequence>
<dbReference type="InterPro" id="IPR028082">
    <property type="entry name" value="Peripla_BP_I"/>
</dbReference>
<evidence type="ECO:0000256" key="3">
    <source>
        <dbReference type="ARBA" id="ARBA00023125"/>
    </source>
</evidence>
<name>A0A1G8F320_9BACI</name>
<dbReference type="PANTHER" id="PTHR30146:SF151">
    <property type="entry name" value="HTH-TYPE TRANSCRIPTIONAL REPRESSOR CYTR"/>
    <property type="match status" value="1"/>
</dbReference>
<dbReference type="InterPro" id="IPR010982">
    <property type="entry name" value="Lambda_DNA-bd_dom_sf"/>
</dbReference>
<gene>
    <name evidence="6" type="ORF">SAMN05192534_11118</name>
</gene>
<keyword evidence="4" id="KW-0804">Transcription</keyword>
<evidence type="ECO:0000313" key="7">
    <source>
        <dbReference type="Proteomes" id="UP000199163"/>
    </source>
</evidence>
<dbReference type="Gene3D" id="1.10.260.40">
    <property type="entry name" value="lambda repressor-like DNA-binding domains"/>
    <property type="match status" value="1"/>
</dbReference>
<dbReference type="Gene3D" id="3.40.50.2300">
    <property type="match status" value="2"/>
</dbReference>
<protein>
    <submittedName>
        <fullName evidence="6">Transcriptional regulator, LacI family</fullName>
    </submittedName>
</protein>
<dbReference type="CDD" id="cd01392">
    <property type="entry name" value="HTH_LacI"/>
    <property type="match status" value="1"/>
</dbReference>
<dbReference type="InterPro" id="IPR000843">
    <property type="entry name" value="HTH_LacI"/>
</dbReference>
<organism evidence="6 7">
    <name type="scientific">Alteribacillus persepolensis</name>
    <dbReference type="NCBI Taxonomy" id="568899"/>
    <lineage>
        <taxon>Bacteria</taxon>
        <taxon>Bacillati</taxon>
        <taxon>Bacillota</taxon>
        <taxon>Bacilli</taxon>
        <taxon>Bacillales</taxon>
        <taxon>Bacillaceae</taxon>
        <taxon>Alteribacillus</taxon>
    </lineage>
</organism>
<dbReference type="GO" id="GO:0000976">
    <property type="term" value="F:transcription cis-regulatory region binding"/>
    <property type="evidence" value="ECO:0007669"/>
    <property type="project" value="TreeGrafter"/>
</dbReference>
<reference evidence="6 7" key="1">
    <citation type="submission" date="2016-10" db="EMBL/GenBank/DDBJ databases">
        <authorList>
            <person name="de Groot N.N."/>
        </authorList>
    </citation>
    <scope>NUCLEOTIDE SEQUENCE [LARGE SCALE GENOMIC DNA]</scope>
    <source>
        <strain evidence="6 7">DSM 21632</strain>
    </source>
</reference>
<evidence type="ECO:0000256" key="4">
    <source>
        <dbReference type="ARBA" id="ARBA00023163"/>
    </source>
</evidence>
<dbReference type="RefSeq" id="WP_091273581.1">
    <property type="nucleotide sequence ID" value="NZ_FNDK01000011.1"/>
</dbReference>